<evidence type="ECO:0000313" key="2">
    <source>
        <dbReference type="EMBL" id="MDQ8193827.1"/>
    </source>
</evidence>
<evidence type="ECO:0000259" key="1">
    <source>
        <dbReference type="Pfam" id="PF14216"/>
    </source>
</evidence>
<evidence type="ECO:0000313" key="3">
    <source>
        <dbReference type="Proteomes" id="UP001243717"/>
    </source>
</evidence>
<protein>
    <submittedName>
        <fullName evidence="2">DUF4326 domain-containing protein</fullName>
    </submittedName>
</protein>
<reference evidence="2 3" key="1">
    <citation type="submission" date="2023-04" db="EMBL/GenBank/DDBJ databases">
        <title>A novel bacteria isolated from coastal sediment.</title>
        <authorList>
            <person name="Liu X.-J."/>
            <person name="Du Z.-J."/>
        </authorList>
    </citation>
    <scope>NUCLEOTIDE SEQUENCE [LARGE SCALE GENOMIC DNA]</scope>
    <source>
        <strain evidence="2 3">SDUM461004</strain>
    </source>
</reference>
<dbReference type="RefSeq" id="WP_308984314.1">
    <property type="nucleotide sequence ID" value="NZ_JARXIC010000006.1"/>
</dbReference>
<keyword evidence="3" id="KW-1185">Reference proteome</keyword>
<dbReference type="Proteomes" id="UP001243717">
    <property type="component" value="Unassembled WGS sequence"/>
</dbReference>
<sequence>MTTDHLPISIPDILHGKTVKRELLKNGPQRVQRKRTKGWKMPPNTVSVCRPGRWGNPFSVGKPATHVPSAFQGYIARDVSEAVEFYRSMLLQYGLPSGCELSELRGKNLACWCKIGTSCHADLLLELANKL</sequence>
<accession>A0ABU1AG81</accession>
<comment type="caution">
    <text evidence="2">The sequence shown here is derived from an EMBL/GenBank/DDBJ whole genome shotgun (WGS) entry which is preliminary data.</text>
</comment>
<feature type="domain" description="DUF4326" evidence="1">
    <location>
        <begin position="34"/>
        <end position="126"/>
    </location>
</feature>
<dbReference type="EMBL" id="JARXIC010000006">
    <property type="protein sequence ID" value="MDQ8193827.1"/>
    <property type="molecule type" value="Genomic_DNA"/>
</dbReference>
<gene>
    <name evidence="2" type="ORF">QEH59_05295</name>
</gene>
<dbReference type="Pfam" id="PF14216">
    <property type="entry name" value="DUF4326"/>
    <property type="match status" value="1"/>
</dbReference>
<name>A0ABU1AG81_9BACT</name>
<proteinExistence type="predicted"/>
<organism evidence="2 3">
    <name type="scientific">Thalassobacterium sedimentorum</name>
    <dbReference type="NCBI Taxonomy" id="3041258"/>
    <lineage>
        <taxon>Bacteria</taxon>
        <taxon>Pseudomonadati</taxon>
        <taxon>Verrucomicrobiota</taxon>
        <taxon>Opitutia</taxon>
        <taxon>Puniceicoccales</taxon>
        <taxon>Coraliomargaritaceae</taxon>
        <taxon>Thalassobacterium</taxon>
    </lineage>
</organism>
<dbReference type="InterPro" id="IPR025475">
    <property type="entry name" value="DUF4326"/>
</dbReference>